<feature type="non-terminal residue" evidence="2">
    <location>
        <position position="1"/>
    </location>
</feature>
<name>A0A0F9AQ64_9ZZZZ</name>
<gene>
    <name evidence="2" type="ORF">LCGC14_2543240</name>
</gene>
<protein>
    <recommendedName>
        <fullName evidence="1">Phage head morphogenesis domain-containing protein</fullName>
    </recommendedName>
</protein>
<comment type="caution">
    <text evidence="2">The sequence shown here is derived from an EMBL/GenBank/DDBJ whole genome shotgun (WGS) entry which is preliminary data.</text>
</comment>
<evidence type="ECO:0000259" key="1">
    <source>
        <dbReference type="Pfam" id="PF04233"/>
    </source>
</evidence>
<feature type="domain" description="Phage head morphogenesis" evidence="1">
    <location>
        <begin position="7"/>
        <end position="113"/>
    </location>
</feature>
<reference evidence="2" key="1">
    <citation type="journal article" date="2015" name="Nature">
        <title>Complex archaea that bridge the gap between prokaryotes and eukaryotes.</title>
        <authorList>
            <person name="Spang A."/>
            <person name="Saw J.H."/>
            <person name="Jorgensen S.L."/>
            <person name="Zaremba-Niedzwiedzka K."/>
            <person name="Martijn J."/>
            <person name="Lind A.E."/>
            <person name="van Eijk R."/>
            <person name="Schleper C."/>
            <person name="Guy L."/>
            <person name="Ettema T.J."/>
        </authorList>
    </citation>
    <scope>NUCLEOTIDE SEQUENCE</scope>
</reference>
<dbReference type="InterPro" id="IPR006528">
    <property type="entry name" value="Phage_head_morphogenesis_dom"/>
</dbReference>
<organism evidence="2">
    <name type="scientific">marine sediment metagenome</name>
    <dbReference type="NCBI Taxonomy" id="412755"/>
    <lineage>
        <taxon>unclassified sequences</taxon>
        <taxon>metagenomes</taxon>
        <taxon>ecological metagenomes</taxon>
    </lineage>
</organism>
<dbReference type="Pfam" id="PF04233">
    <property type="entry name" value="Phage_Mu_F"/>
    <property type="match status" value="1"/>
</dbReference>
<proteinExistence type="predicted"/>
<evidence type="ECO:0000313" key="2">
    <source>
        <dbReference type="EMBL" id="KKL11689.1"/>
    </source>
</evidence>
<accession>A0A0F9AQ64</accession>
<dbReference type="AlphaFoldDB" id="A0A0F9AQ64"/>
<dbReference type="EMBL" id="LAZR01041551">
    <property type="protein sequence ID" value="KKL11689.1"/>
    <property type="molecule type" value="Genomic_DNA"/>
</dbReference>
<sequence length="116" mass="12309">AAADTPEKAAKAVSAQLDKWVDSRAATVARKESIQMSNAAARETWRTAGVRQIQWVATGKSCPFCDQLNGKIVGTEQAFMDAGSDFEGTDGTTLPVTHNTFHPPAHTGCDCMVVAV</sequence>